<dbReference type="Pfam" id="PF00501">
    <property type="entry name" value="AMP-binding"/>
    <property type="match status" value="1"/>
</dbReference>
<evidence type="ECO:0000256" key="2">
    <source>
        <dbReference type="ARBA" id="ARBA00023140"/>
    </source>
</evidence>
<comment type="subcellular location">
    <subcellularLocation>
        <location evidence="1">Peroxisome</location>
    </subcellularLocation>
</comment>
<sequence>MSKRASRLFTEDDVVLAWNPFTHISGFVVGVVSICQGARIIVTEPSISSKDFLETLAKYHVSVLLGIPERLREVINEARSNNYPAVGLKKIIVAGTSISKSFGTEIYEFFGVKSFVNLYGMTETTGIVSCTPVGQISMGNVGFPSAGSKVKILDFNSGGSLGPHQNGEIVVQSRNLMKSYYNHPEDTRDVLSNDGWFRTGDL</sequence>
<evidence type="ECO:0000313" key="5">
    <source>
        <dbReference type="EnsemblMetazoa" id="ISCW008577-PA"/>
    </source>
</evidence>
<feature type="non-terminal residue" evidence="4">
    <location>
        <position position="202"/>
    </location>
</feature>
<dbReference type="PaxDb" id="6945-B7PZ35"/>
<evidence type="ECO:0000259" key="3">
    <source>
        <dbReference type="Pfam" id="PF00501"/>
    </source>
</evidence>
<dbReference type="Gene3D" id="2.30.38.10">
    <property type="entry name" value="Luciferase, Domain 3"/>
    <property type="match status" value="1"/>
</dbReference>
<reference evidence="5" key="2">
    <citation type="submission" date="2020-05" db="UniProtKB">
        <authorList>
            <consortium name="EnsemblMetazoa"/>
        </authorList>
    </citation>
    <scope>IDENTIFICATION</scope>
    <source>
        <strain evidence="5">wikel</strain>
    </source>
</reference>
<organism>
    <name type="scientific">Ixodes scapularis</name>
    <name type="common">Black-legged tick</name>
    <name type="synonym">Deer tick</name>
    <dbReference type="NCBI Taxonomy" id="6945"/>
    <lineage>
        <taxon>Eukaryota</taxon>
        <taxon>Metazoa</taxon>
        <taxon>Ecdysozoa</taxon>
        <taxon>Arthropoda</taxon>
        <taxon>Chelicerata</taxon>
        <taxon>Arachnida</taxon>
        <taxon>Acari</taxon>
        <taxon>Parasitiformes</taxon>
        <taxon>Ixodida</taxon>
        <taxon>Ixodoidea</taxon>
        <taxon>Ixodidae</taxon>
        <taxon>Ixodinae</taxon>
        <taxon>Ixodes</taxon>
    </lineage>
</organism>
<dbReference type="AlphaFoldDB" id="B7PZ35"/>
<dbReference type="EnsemblMetazoa" id="ISCW008577-RA">
    <property type="protein sequence ID" value="ISCW008577-PA"/>
    <property type="gene ID" value="ISCW008577"/>
</dbReference>
<dbReference type="CDD" id="cd04433">
    <property type="entry name" value="AFD_class_I"/>
    <property type="match status" value="1"/>
</dbReference>
<dbReference type="Proteomes" id="UP000001555">
    <property type="component" value="Unassembled WGS sequence"/>
</dbReference>
<keyword evidence="4" id="KW-0560">Oxidoreductase</keyword>
<dbReference type="VEuPathDB" id="VectorBase:ISCI008577"/>
<keyword evidence="6" id="KW-1185">Reference proteome</keyword>
<dbReference type="SUPFAM" id="SSF56801">
    <property type="entry name" value="Acetyl-CoA synthetase-like"/>
    <property type="match status" value="1"/>
</dbReference>
<dbReference type="GO" id="GO:0005777">
    <property type="term" value="C:peroxisome"/>
    <property type="evidence" value="ECO:0007669"/>
    <property type="project" value="UniProtKB-SubCell"/>
</dbReference>
<dbReference type="PANTHER" id="PTHR24096">
    <property type="entry name" value="LONG-CHAIN-FATTY-ACID--COA LIGASE"/>
    <property type="match status" value="1"/>
</dbReference>
<dbReference type="HOGENOM" id="CLU_083126_0_0_1"/>
<accession>B7PZ35</accession>
<keyword evidence="2" id="KW-0576">Peroxisome</keyword>
<dbReference type="STRING" id="6945.B7PZ35"/>
<dbReference type="Gene3D" id="3.40.50.980">
    <property type="match status" value="1"/>
</dbReference>
<gene>
    <name evidence="4" type="ORF">IscW_ISCW008577</name>
</gene>
<feature type="domain" description="AMP-dependent synthetase/ligase" evidence="3">
    <location>
        <begin position="9"/>
        <end position="181"/>
    </location>
</feature>
<dbReference type="EMBL" id="ABJB010065419">
    <property type="status" value="NOT_ANNOTATED_CDS"/>
    <property type="molecule type" value="Genomic_DNA"/>
</dbReference>
<dbReference type="EC" id="1.13.12.7" evidence="4"/>
<reference evidence="4 6" key="1">
    <citation type="submission" date="2008-03" db="EMBL/GenBank/DDBJ databases">
        <title>Annotation of Ixodes scapularis.</title>
        <authorList>
            <consortium name="Ixodes scapularis Genome Project Consortium"/>
            <person name="Caler E."/>
            <person name="Hannick L.I."/>
            <person name="Bidwell S."/>
            <person name="Joardar V."/>
            <person name="Thiagarajan M."/>
            <person name="Amedeo P."/>
            <person name="Galinsky K.J."/>
            <person name="Schobel S."/>
            <person name="Inman J."/>
            <person name="Hostetler J."/>
            <person name="Miller J."/>
            <person name="Hammond M."/>
            <person name="Megy K."/>
            <person name="Lawson D."/>
            <person name="Kodira C."/>
            <person name="Sutton G."/>
            <person name="Meyer J."/>
            <person name="Hill C.A."/>
            <person name="Birren B."/>
            <person name="Nene V."/>
            <person name="Collins F."/>
            <person name="Alarcon-Chaidez F."/>
            <person name="Wikel S."/>
            <person name="Strausberg R."/>
        </authorList>
    </citation>
    <scope>NUCLEOTIDE SEQUENCE [LARGE SCALE GENOMIC DNA]</scope>
    <source>
        <strain evidence="6">Wikel</strain>
        <strain evidence="4">Wikel colony</strain>
    </source>
</reference>
<evidence type="ECO:0000313" key="4">
    <source>
        <dbReference type="EMBL" id="EEC11857.1"/>
    </source>
</evidence>
<dbReference type="GO" id="GO:0016491">
    <property type="term" value="F:oxidoreductase activity"/>
    <property type="evidence" value="ECO:0007669"/>
    <property type="project" value="UniProtKB-KW"/>
</dbReference>
<dbReference type="EMBL" id="DS823918">
    <property type="protein sequence ID" value="EEC11857.1"/>
    <property type="molecule type" value="Genomic_DNA"/>
</dbReference>
<evidence type="ECO:0000256" key="1">
    <source>
        <dbReference type="ARBA" id="ARBA00004275"/>
    </source>
</evidence>
<proteinExistence type="predicted"/>
<dbReference type="InterPro" id="IPR000873">
    <property type="entry name" value="AMP-dep_synth/lig_dom"/>
</dbReference>
<dbReference type="VEuPathDB" id="VectorBase:ISCW008577"/>
<dbReference type="EMBL" id="ABJB010332996">
    <property type="status" value="NOT_ANNOTATED_CDS"/>
    <property type="molecule type" value="Genomic_DNA"/>
</dbReference>
<name>B7PZ35_IXOSC</name>
<dbReference type="EMBL" id="ABJB010610880">
    <property type="status" value="NOT_ANNOTATED_CDS"/>
    <property type="molecule type" value="Genomic_DNA"/>
</dbReference>
<dbReference type="PANTHER" id="PTHR24096:SF422">
    <property type="entry name" value="BCDNA.GH02901"/>
    <property type="match status" value="1"/>
</dbReference>
<evidence type="ECO:0000313" key="6">
    <source>
        <dbReference type="Proteomes" id="UP000001555"/>
    </source>
</evidence>
<protein>
    <submittedName>
        <fullName evidence="4 5">Acyl-CoA synthetase, putative</fullName>
        <ecNumber evidence="4">1.13.12.7</ecNumber>
    </submittedName>
</protein>